<dbReference type="PANTHER" id="PTHR10989:SF16">
    <property type="entry name" value="AT02829P-RELATED"/>
    <property type="match status" value="1"/>
</dbReference>
<dbReference type="VEuPathDB" id="VectorBase:RPRC005371"/>
<dbReference type="EnsemblMetazoa" id="RPRC005371-RA">
    <property type="protein sequence ID" value="RPRC005371-PA"/>
    <property type="gene ID" value="RPRC005371"/>
</dbReference>
<evidence type="ECO:0000256" key="3">
    <source>
        <dbReference type="ARBA" id="ARBA00009300"/>
    </source>
</evidence>
<comment type="catalytic activity">
    <reaction evidence="12">
        <text>9-(9Z-octadecenoyloxy)-octadecanoate + H2O = 9-hydroxy-octadecanoate + (9Z)-octadecenoate + H(+)</text>
        <dbReference type="Rhea" id="RHEA:52048"/>
        <dbReference type="ChEBI" id="CHEBI:15377"/>
        <dbReference type="ChEBI" id="CHEBI:15378"/>
        <dbReference type="ChEBI" id="CHEBI:30823"/>
        <dbReference type="ChEBI" id="CHEBI:136282"/>
        <dbReference type="ChEBI" id="CHEBI:136286"/>
    </reaction>
    <physiologicalReaction direction="left-to-right" evidence="12">
        <dbReference type="Rhea" id="RHEA:52049"/>
    </physiologicalReaction>
</comment>
<accession>T1HMU7</accession>
<name>T1HMU7_RHOPR</name>
<dbReference type="HOGENOM" id="CLU_1410433_0_0_1"/>
<comment type="similarity">
    <text evidence="3">Belongs to the AIG1 family.</text>
</comment>
<evidence type="ECO:0000256" key="13">
    <source>
        <dbReference type="ARBA" id="ARBA00049221"/>
    </source>
</evidence>
<dbReference type="AlphaFoldDB" id="T1HMU7"/>
<dbReference type="GO" id="GO:0016020">
    <property type="term" value="C:membrane"/>
    <property type="evidence" value="ECO:0007669"/>
    <property type="project" value="InterPro"/>
</dbReference>
<keyword evidence="18" id="KW-1185">Reference proteome</keyword>
<comment type="catalytic activity">
    <reaction evidence="9">
        <text>9-hexadecanoyloxy-octadecanoate + H2O = 9-hydroxy-octadecanoate + hexadecanoate + H(+)</text>
        <dbReference type="Rhea" id="RHEA:52052"/>
        <dbReference type="ChEBI" id="CHEBI:7896"/>
        <dbReference type="ChEBI" id="CHEBI:15377"/>
        <dbReference type="ChEBI" id="CHEBI:15378"/>
        <dbReference type="ChEBI" id="CHEBI:83670"/>
        <dbReference type="ChEBI" id="CHEBI:136286"/>
    </reaction>
    <physiologicalReaction direction="left-to-right" evidence="9">
        <dbReference type="Rhea" id="RHEA:52053"/>
    </physiologicalReaction>
</comment>
<comment type="catalytic activity">
    <reaction evidence="7">
        <text>12-hexadecanoyloxy-octadecanoate + H2O = 12-hydroxyoctadecanoate + hexadecanoate + H(+)</text>
        <dbReference type="Rhea" id="RHEA:52056"/>
        <dbReference type="ChEBI" id="CHEBI:7896"/>
        <dbReference type="ChEBI" id="CHEBI:15377"/>
        <dbReference type="ChEBI" id="CHEBI:15378"/>
        <dbReference type="ChEBI" id="CHEBI:83677"/>
        <dbReference type="ChEBI" id="CHEBI:84201"/>
    </reaction>
    <physiologicalReaction direction="left-to-right" evidence="7">
        <dbReference type="Rhea" id="RHEA:52057"/>
    </physiologicalReaction>
</comment>
<sequence length="193" mass="23102">MNKKGKNCFNKILWNRVLHTSVSLMVLWTVVWALLLPYNVPEHLINHKIMIHIWPLRFYLFCFWAAQECVLFWSFYFWDREHFYPIEFDEFIPSLFNHVLHTFPFPLSVVYMLMSNQKVPSLRVTLPGLLVFQAIYAYFFIDLRITKGIWVYVVFDKIELTNEILLKIILGLAFTMSVPFLLLGYKLNRLKNG</sequence>
<comment type="subcellular location">
    <subcellularLocation>
        <location evidence="2">Endomembrane system</location>
        <topology evidence="2">Multi-pass membrane protein</topology>
    </subcellularLocation>
</comment>
<reference evidence="17" key="1">
    <citation type="submission" date="2015-05" db="UniProtKB">
        <authorList>
            <consortium name="EnsemblMetazoa"/>
        </authorList>
    </citation>
    <scope>IDENTIFICATION</scope>
</reference>
<keyword evidence="4" id="KW-0812">Transmembrane</keyword>
<evidence type="ECO:0000256" key="12">
    <source>
        <dbReference type="ARBA" id="ARBA00048800"/>
    </source>
</evidence>
<dbReference type="eggNOG" id="KOG3989">
    <property type="taxonomic scope" value="Eukaryota"/>
</dbReference>
<protein>
    <submittedName>
        <fullName evidence="17">Uncharacterized protein</fullName>
    </submittedName>
</protein>
<dbReference type="Pfam" id="PF04750">
    <property type="entry name" value="Far-17a_AIG1"/>
    <property type="match status" value="1"/>
</dbReference>
<proteinExistence type="inferred from homology"/>
<dbReference type="Proteomes" id="UP000015103">
    <property type="component" value="Unassembled WGS sequence"/>
</dbReference>
<keyword evidence="6" id="KW-0472">Membrane</keyword>
<evidence type="ECO:0000313" key="18">
    <source>
        <dbReference type="Proteomes" id="UP000015103"/>
    </source>
</evidence>
<evidence type="ECO:0000256" key="15">
    <source>
        <dbReference type="ARBA" id="ARBA00049322"/>
    </source>
</evidence>
<comment type="catalytic activity">
    <reaction evidence="13">
        <text>9-octadecanoyloxy-octadecanoate + H2O = 9-hydroxy-octadecanoate + octadecanoate + H(+)</text>
        <dbReference type="Rhea" id="RHEA:52096"/>
        <dbReference type="ChEBI" id="CHEBI:15377"/>
        <dbReference type="ChEBI" id="CHEBI:15378"/>
        <dbReference type="ChEBI" id="CHEBI:25629"/>
        <dbReference type="ChEBI" id="CHEBI:136286"/>
        <dbReference type="ChEBI" id="CHEBI:136373"/>
    </reaction>
    <physiologicalReaction direction="left-to-right" evidence="13">
        <dbReference type="Rhea" id="RHEA:52097"/>
    </physiologicalReaction>
</comment>
<evidence type="ECO:0000256" key="14">
    <source>
        <dbReference type="ARBA" id="ARBA00049296"/>
    </source>
</evidence>
<evidence type="ECO:0000256" key="2">
    <source>
        <dbReference type="ARBA" id="ARBA00004127"/>
    </source>
</evidence>
<keyword evidence="5" id="KW-1133">Transmembrane helix</keyword>
<comment type="catalytic activity">
    <reaction evidence="10">
        <text>12-octadecanoyloxy-octadecanoate + H2O = 12-hydroxyoctadecanoate + octadecanoate + H(+)</text>
        <dbReference type="Rhea" id="RHEA:52080"/>
        <dbReference type="ChEBI" id="CHEBI:15377"/>
        <dbReference type="ChEBI" id="CHEBI:15378"/>
        <dbReference type="ChEBI" id="CHEBI:25629"/>
        <dbReference type="ChEBI" id="CHEBI:84201"/>
        <dbReference type="ChEBI" id="CHEBI:136330"/>
    </reaction>
    <physiologicalReaction direction="left-to-right" evidence="10">
        <dbReference type="Rhea" id="RHEA:52081"/>
    </physiologicalReaction>
</comment>
<comment type="catalytic activity">
    <reaction evidence="15">
        <text>13-(9Z-hexadecenoyloxy)-octadecanoate + H2O = 13-hydroxy-octadecanoate + (9Z)-hexadecenoate + H(+)</text>
        <dbReference type="Rhea" id="RHEA:52076"/>
        <dbReference type="ChEBI" id="CHEBI:15377"/>
        <dbReference type="ChEBI" id="CHEBI:15378"/>
        <dbReference type="ChEBI" id="CHEBI:32372"/>
        <dbReference type="ChEBI" id="CHEBI:136304"/>
        <dbReference type="ChEBI" id="CHEBI:136315"/>
    </reaction>
    <physiologicalReaction direction="left-to-right" evidence="15">
        <dbReference type="Rhea" id="RHEA:52077"/>
    </physiologicalReaction>
</comment>
<comment type="catalytic activity">
    <reaction evidence="1">
        <text>9-(9Z-hexadecenoyloxy)-octadecanoate + H2O = (9Z)-hexadecenoate + 9-hydroxy-octadecanoate + H(+)</text>
        <dbReference type="Rhea" id="RHEA:52068"/>
        <dbReference type="ChEBI" id="CHEBI:15377"/>
        <dbReference type="ChEBI" id="CHEBI:15378"/>
        <dbReference type="ChEBI" id="CHEBI:32372"/>
        <dbReference type="ChEBI" id="CHEBI:136286"/>
        <dbReference type="ChEBI" id="CHEBI:136309"/>
    </reaction>
    <physiologicalReaction direction="left-to-right" evidence="1">
        <dbReference type="Rhea" id="RHEA:52069"/>
    </physiologicalReaction>
</comment>
<comment type="catalytic activity">
    <reaction evidence="16">
        <text>12-(9Z-hexadecenoyloxy)-octadecanoate + H2O = 12-hydroxyoctadecanoate + (9Z)-hexadecenoate + H(+)</text>
        <dbReference type="Rhea" id="RHEA:52072"/>
        <dbReference type="ChEBI" id="CHEBI:15377"/>
        <dbReference type="ChEBI" id="CHEBI:15378"/>
        <dbReference type="ChEBI" id="CHEBI:32372"/>
        <dbReference type="ChEBI" id="CHEBI:84201"/>
        <dbReference type="ChEBI" id="CHEBI:136312"/>
    </reaction>
    <physiologicalReaction direction="left-to-right" evidence="16">
        <dbReference type="Rhea" id="RHEA:52073"/>
    </physiologicalReaction>
</comment>
<dbReference type="GO" id="GO:0012505">
    <property type="term" value="C:endomembrane system"/>
    <property type="evidence" value="ECO:0007669"/>
    <property type="project" value="UniProtKB-SubCell"/>
</dbReference>
<evidence type="ECO:0000256" key="5">
    <source>
        <dbReference type="ARBA" id="ARBA00022989"/>
    </source>
</evidence>
<dbReference type="InParanoid" id="T1HMU7"/>
<evidence type="ECO:0000256" key="4">
    <source>
        <dbReference type="ARBA" id="ARBA00022692"/>
    </source>
</evidence>
<evidence type="ECO:0000313" key="17">
    <source>
        <dbReference type="EnsemblMetazoa" id="RPRC005371-PA"/>
    </source>
</evidence>
<dbReference type="PANTHER" id="PTHR10989">
    <property type="entry name" value="ANDROGEN-INDUCED PROTEIN 1-RELATED"/>
    <property type="match status" value="1"/>
</dbReference>
<comment type="catalytic activity">
    <reaction evidence="8">
        <text>13-octadecanoyloxy-octadecanoate + H2O = 13-hydroxy-octadecanoate + octadecanoate + H(+)</text>
        <dbReference type="Rhea" id="RHEA:52084"/>
        <dbReference type="ChEBI" id="CHEBI:15377"/>
        <dbReference type="ChEBI" id="CHEBI:15378"/>
        <dbReference type="ChEBI" id="CHEBI:25629"/>
        <dbReference type="ChEBI" id="CHEBI:136304"/>
        <dbReference type="ChEBI" id="CHEBI:136335"/>
    </reaction>
    <physiologicalReaction direction="left-to-right" evidence="8">
        <dbReference type="Rhea" id="RHEA:52085"/>
    </physiologicalReaction>
</comment>
<comment type="catalytic activity">
    <reaction evidence="14">
        <text>13-(9Z-octadecenoyloxy)-octadecanoate + H2O = 13-hydroxy-octadecanoate + (9Z)-octadecenoate + H(+)</text>
        <dbReference type="Rhea" id="RHEA:52064"/>
        <dbReference type="ChEBI" id="CHEBI:15377"/>
        <dbReference type="ChEBI" id="CHEBI:15378"/>
        <dbReference type="ChEBI" id="CHEBI:30823"/>
        <dbReference type="ChEBI" id="CHEBI:136303"/>
        <dbReference type="ChEBI" id="CHEBI:136304"/>
    </reaction>
    <physiologicalReaction direction="left-to-right" evidence="14">
        <dbReference type="Rhea" id="RHEA:52065"/>
    </physiologicalReaction>
</comment>
<dbReference type="OMA" id="FEMNIMI"/>
<evidence type="ECO:0000256" key="10">
    <source>
        <dbReference type="ARBA" id="ARBA00048680"/>
    </source>
</evidence>
<evidence type="ECO:0000256" key="16">
    <source>
        <dbReference type="ARBA" id="ARBA00049428"/>
    </source>
</evidence>
<dbReference type="InterPro" id="IPR006838">
    <property type="entry name" value="ADTRP_AIG1"/>
</dbReference>
<evidence type="ECO:0000256" key="1">
    <source>
        <dbReference type="ARBA" id="ARBA00000923"/>
    </source>
</evidence>
<comment type="catalytic activity">
    <reaction evidence="11">
        <text>12-(9Z-octadecenoyloxy)-octadecanoate + H2O = 12-hydroxyoctadecanoate + (9Z)-octadecenoate + H(+)</text>
        <dbReference type="Rhea" id="RHEA:52060"/>
        <dbReference type="ChEBI" id="CHEBI:15377"/>
        <dbReference type="ChEBI" id="CHEBI:15378"/>
        <dbReference type="ChEBI" id="CHEBI:30823"/>
        <dbReference type="ChEBI" id="CHEBI:84201"/>
        <dbReference type="ChEBI" id="CHEBI:136302"/>
    </reaction>
    <physiologicalReaction direction="left-to-right" evidence="11">
        <dbReference type="Rhea" id="RHEA:52061"/>
    </physiologicalReaction>
</comment>
<evidence type="ECO:0000256" key="11">
    <source>
        <dbReference type="ARBA" id="ARBA00048701"/>
    </source>
</evidence>
<dbReference type="EMBL" id="ACPB03008515">
    <property type="status" value="NOT_ANNOTATED_CDS"/>
    <property type="molecule type" value="Genomic_DNA"/>
</dbReference>
<evidence type="ECO:0000256" key="9">
    <source>
        <dbReference type="ARBA" id="ARBA00047863"/>
    </source>
</evidence>
<evidence type="ECO:0000256" key="6">
    <source>
        <dbReference type="ARBA" id="ARBA00023136"/>
    </source>
</evidence>
<evidence type="ECO:0000256" key="7">
    <source>
        <dbReference type="ARBA" id="ARBA00047368"/>
    </source>
</evidence>
<evidence type="ECO:0000256" key="8">
    <source>
        <dbReference type="ARBA" id="ARBA00047427"/>
    </source>
</evidence>
<organism evidence="17 18">
    <name type="scientific">Rhodnius prolixus</name>
    <name type="common">Triatomid bug</name>
    <dbReference type="NCBI Taxonomy" id="13249"/>
    <lineage>
        <taxon>Eukaryota</taxon>
        <taxon>Metazoa</taxon>
        <taxon>Ecdysozoa</taxon>
        <taxon>Arthropoda</taxon>
        <taxon>Hexapoda</taxon>
        <taxon>Insecta</taxon>
        <taxon>Pterygota</taxon>
        <taxon>Neoptera</taxon>
        <taxon>Paraneoptera</taxon>
        <taxon>Hemiptera</taxon>
        <taxon>Heteroptera</taxon>
        <taxon>Panheteroptera</taxon>
        <taxon>Cimicomorpha</taxon>
        <taxon>Reduviidae</taxon>
        <taxon>Triatominae</taxon>
        <taxon>Rhodnius</taxon>
    </lineage>
</organism>